<keyword evidence="9" id="KW-0325">Glycoprotein</keyword>
<keyword evidence="3 11" id="KW-0808">Transferase</keyword>
<dbReference type="PANTHER" id="PTHR10704:SF40">
    <property type="entry name" value="CARBOHYDRATE SULFOTRANSFERASE 4"/>
    <property type="match status" value="1"/>
</dbReference>
<keyword evidence="7" id="KW-0333">Golgi apparatus</keyword>
<evidence type="ECO:0000256" key="9">
    <source>
        <dbReference type="ARBA" id="ARBA00023180"/>
    </source>
</evidence>
<comment type="subcellular location">
    <subcellularLocation>
        <location evidence="1">Golgi apparatus membrane</location>
        <topology evidence="1">Single-pass type II membrane protein</topology>
    </subcellularLocation>
</comment>
<dbReference type="Proteomes" id="UP000335636">
    <property type="component" value="Unassembled WGS sequence"/>
</dbReference>
<dbReference type="AlphaFoldDB" id="A0A5E4A676"/>
<evidence type="ECO:0000256" key="7">
    <source>
        <dbReference type="ARBA" id="ARBA00023034"/>
    </source>
</evidence>
<reference evidence="13" key="2">
    <citation type="submission" date="2020-08" db="EMBL/GenBank/DDBJ databases">
        <authorList>
            <person name="Shumante A."/>
            <person name="Zimin A.V."/>
            <person name="Puiu D."/>
            <person name="Salzberg S.L."/>
        </authorList>
    </citation>
    <scope>NUCLEOTIDE SEQUENCE</scope>
    <source>
        <strain evidence="13">WC2-LM</strain>
        <tissue evidence="13">Liver</tissue>
    </source>
</reference>
<evidence type="ECO:0000256" key="3">
    <source>
        <dbReference type="ARBA" id="ARBA00022679"/>
    </source>
</evidence>
<keyword evidence="15" id="KW-1185">Reference proteome</keyword>
<evidence type="ECO:0000259" key="12">
    <source>
        <dbReference type="Pfam" id="PF00685"/>
    </source>
</evidence>
<evidence type="ECO:0000313" key="13">
    <source>
        <dbReference type="EMBL" id="KAF7462256.1"/>
    </source>
</evidence>
<evidence type="ECO:0000256" key="8">
    <source>
        <dbReference type="ARBA" id="ARBA00023136"/>
    </source>
</evidence>
<dbReference type="EC" id="2.8.2.-" evidence="11"/>
<dbReference type="EMBL" id="WJEC01008432">
    <property type="protein sequence ID" value="KAF7462256.1"/>
    <property type="molecule type" value="Genomic_DNA"/>
</dbReference>
<evidence type="ECO:0000256" key="2">
    <source>
        <dbReference type="ARBA" id="ARBA00005530"/>
    </source>
</evidence>
<keyword evidence="6" id="KW-1133">Transmembrane helix</keyword>
<evidence type="ECO:0000313" key="15">
    <source>
        <dbReference type="Proteomes" id="UP000335636"/>
    </source>
</evidence>
<reference evidence="14 15" key="1">
    <citation type="submission" date="2019-04" db="EMBL/GenBank/DDBJ databases">
        <authorList>
            <person name="Alioto T."/>
            <person name="Alioto T."/>
        </authorList>
    </citation>
    <scope>NUCLEOTIDE SEQUENCE [LARGE SCALE GENOMIC DNA]</scope>
</reference>
<evidence type="ECO:0000256" key="5">
    <source>
        <dbReference type="ARBA" id="ARBA00022968"/>
    </source>
</evidence>
<dbReference type="PIRSF" id="PIRSF005883">
    <property type="entry name" value="Carbohydrate_sulfotransferase"/>
    <property type="match status" value="1"/>
</dbReference>
<dbReference type="GO" id="GO:0000139">
    <property type="term" value="C:Golgi membrane"/>
    <property type="evidence" value="ECO:0007669"/>
    <property type="project" value="UniProtKB-SubCell"/>
</dbReference>
<dbReference type="PANTHER" id="PTHR10704">
    <property type="entry name" value="CARBOHYDRATE SULFOTRANSFERASE"/>
    <property type="match status" value="1"/>
</dbReference>
<gene>
    <name evidence="13" type="ORF">GHT09_012958</name>
    <name evidence="14" type="ORF">MONAX_5E025647</name>
</gene>
<dbReference type="EMBL" id="CABDUW010000022">
    <property type="protein sequence ID" value="VTJ52773.1"/>
    <property type="molecule type" value="Genomic_DNA"/>
</dbReference>
<dbReference type="FunFam" id="3.40.50.300:FF:000703">
    <property type="entry name" value="Sulfotransferase"/>
    <property type="match status" value="1"/>
</dbReference>
<evidence type="ECO:0000256" key="11">
    <source>
        <dbReference type="RuleBase" id="RU361155"/>
    </source>
</evidence>
<dbReference type="InterPro" id="IPR051135">
    <property type="entry name" value="Gal/GlcNAc/GalNAc_ST"/>
</dbReference>
<sequence length="395" mass="46274">MILLKKMRLLLFLVSQVAVFALFFHMYNHSALFRKEEPKPVHVLILSSWRSGSSFVGQLFGQHPDVFYLMEPAWHVWMTFTESTAWSLHMAVRDLLRSVFLCDMSVFDAYMKPGPLKQSSLFQWEHSRALCSPPACDFFPREEITFHAHCKILCNKQPFTVVEKACRSYSHVVLKEVRFLNLQPLYQLLIDPSLNLHIVHLVRDPRAVFRSREHTTAELMIDSHIVMGQNWQKLKKEDYPYYTMQIICKSQMDIYKAIQSLPKALQKRYLLIRYEDLVRAPLAQTSRMYEYVGLKFLPHLQNWVYNITRGKGMGEHAFHTNARNALNVSQAWRWSLPYEKVSRLQEVCGDTMDVLGYLQVRSKQEQSNLSLDLLSTWKPSERVYQGGEGSVPTWF</sequence>
<proteinExistence type="inferred from homology"/>
<dbReference type="SUPFAM" id="SSF52540">
    <property type="entry name" value="P-loop containing nucleoside triphosphate hydrolases"/>
    <property type="match status" value="1"/>
</dbReference>
<evidence type="ECO:0000256" key="4">
    <source>
        <dbReference type="ARBA" id="ARBA00022692"/>
    </source>
</evidence>
<accession>A0A5E4A676</accession>
<dbReference type="GO" id="GO:0006044">
    <property type="term" value="P:N-acetylglucosamine metabolic process"/>
    <property type="evidence" value="ECO:0007669"/>
    <property type="project" value="TreeGrafter"/>
</dbReference>
<dbReference type="Proteomes" id="UP000662637">
    <property type="component" value="Unassembled WGS sequence"/>
</dbReference>
<dbReference type="InterPro" id="IPR027417">
    <property type="entry name" value="P-loop_NTPase"/>
</dbReference>
<dbReference type="GO" id="GO:0006790">
    <property type="term" value="P:sulfur compound metabolic process"/>
    <property type="evidence" value="ECO:0007669"/>
    <property type="project" value="TreeGrafter"/>
</dbReference>
<organism evidence="14 15">
    <name type="scientific">Marmota monax</name>
    <name type="common">Woodchuck</name>
    <dbReference type="NCBI Taxonomy" id="9995"/>
    <lineage>
        <taxon>Eukaryota</taxon>
        <taxon>Metazoa</taxon>
        <taxon>Chordata</taxon>
        <taxon>Craniata</taxon>
        <taxon>Vertebrata</taxon>
        <taxon>Euteleostomi</taxon>
        <taxon>Mammalia</taxon>
        <taxon>Eutheria</taxon>
        <taxon>Euarchontoglires</taxon>
        <taxon>Glires</taxon>
        <taxon>Rodentia</taxon>
        <taxon>Sciuromorpha</taxon>
        <taxon>Sciuridae</taxon>
        <taxon>Xerinae</taxon>
        <taxon>Marmotini</taxon>
        <taxon>Marmota</taxon>
    </lineage>
</organism>
<protein>
    <recommendedName>
        <fullName evidence="11">Sulfotransferase</fullName>
        <ecNumber evidence="11">2.8.2.-</ecNumber>
    </recommendedName>
</protein>
<keyword evidence="5" id="KW-0735">Signal-anchor</keyword>
<evidence type="ECO:0000256" key="1">
    <source>
        <dbReference type="ARBA" id="ARBA00004323"/>
    </source>
</evidence>
<dbReference type="InterPro" id="IPR016469">
    <property type="entry name" value="Carbohydrate_sulfotransferase"/>
</dbReference>
<name>A0A5E4A676_MARMO</name>
<dbReference type="Gene3D" id="3.40.50.300">
    <property type="entry name" value="P-loop containing nucleotide triphosphate hydrolases"/>
    <property type="match status" value="1"/>
</dbReference>
<keyword evidence="10" id="KW-0119">Carbohydrate metabolism</keyword>
<dbReference type="InterPro" id="IPR000863">
    <property type="entry name" value="Sulfotransferase_dom"/>
</dbReference>
<keyword evidence="4" id="KW-0812">Transmembrane</keyword>
<dbReference type="GO" id="GO:0001517">
    <property type="term" value="F:N-acetylglucosamine 6-O-sulfotransferase activity"/>
    <property type="evidence" value="ECO:0007669"/>
    <property type="project" value="UniProtKB-ARBA"/>
</dbReference>
<comment type="similarity">
    <text evidence="2">Belongs to the sulfotransferase 1 family. Gal/GlcNAc/GalNAc subfamily.</text>
</comment>
<evidence type="ECO:0000256" key="6">
    <source>
        <dbReference type="ARBA" id="ARBA00022989"/>
    </source>
</evidence>
<evidence type="ECO:0000313" key="14">
    <source>
        <dbReference type="EMBL" id="VTJ52773.1"/>
    </source>
</evidence>
<feature type="domain" description="Sulfotransferase" evidence="12">
    <location>
        <begin position="42"/>
        <end position="353"/>
    </location>
</feature>
<dbReference type="GO" id="GO:0005975">
    <property type="term" value="P:carbohydrate metabolic process"/>
    <property type="evidence" value="ECO:0007669"/>
    <property type="project" value="InterPro"/>
</dbReference>
<evidence type="ECO:0000256" key="10">
    <source>
        <dbReference type="ARBA" id="ARBA00023277"/>
    </source>
</evidence>
<dbReference type="Pfam" id="PF00685">
    <property type="entry name" value="Sulfotransfer_1"/>
    <property type="match status" value="1"/>
</dbReference>
<keyword evidence="8" id="KW-0472">Membrane</keyword>